<dbReference type="STRING" id="1077348.A0A2G8SNH9"/>
<reference evidence="2 3" key="1">
    <citation type="journal article" date="2015" name="Sci. Rep.">
        <title>Chromosome-level genome map provides insights into diverse defense mechanisms in the medicinal fungus Ganoderma sinense.</title>
        <authorList>
            <person name="Zhu Y."/>
            <person name="Xu J."/>
            <person name="Sun C."/>
            <person name="Zhou S."/>
            <person name="Xu H."/>
            <person name="Nelson D.R."/>
            <person name="Qian J."/>
            <person name="Song J."/>
            <person name="Luo H."/>
            <person name="Xiang L."/>
            <person name="Li Y."/>
            <person name="Xu Z."/>
            <person name="Ji A."/>
            <person name="Wang L."/>
            <person name="Lu S."/>
            <person name="Hayward A."/>
            <person name="Sun W."/>
            <person name="Li X."/>
            <person name="Schwartz D.C."/>
            <person name="Wang Y."/>
            <person name="Chen S."/>
        </authorList>
    </citation>
    <scope>NUCLEOTIDE SEQUENCE [LARGE SCALE GENOMIC DNA]</scope>
    <source>
        <strain evidence="2 3">ZZ0214-1</strain>
    </source>
</reference>
<name>A0A2G8SNH9_9APHY</name>
<dbReference type="EMBL" id="AYKW01000003">
    <property type="protein sequence ID" value="PIL35299.1"/>
    <property type="molecule type" value="Genomic_DNA"/>
</dbReference>
<keyword evidence="3" id="KW-1185">Reference proteome</keyword>
<evidence type="ECO:0000313" key="2">
    <source>
        <dbReference type="EMBL" id="PIL35299.1"/>
    </source>
</evidence>
<gene>
    <name evidence="2" type="ORF">GSI_02024</name>
</gene>
<feature type="compositionally biased region" description="Basic and acidic residues" evidence="1">
    <location>
        <begin position="46"/>
        <end position="56"/>
    </location>
</feature>
<dbReference type="OrthoDB" id="529205at2759"/>
<accession>A0A2G8SNH9</accession>
<dbReference type="AlphaFoldDB" id="A0A2G8SNH9"/>
<protein>
    <submittedName>
        <fullName evidence="2">Uncharacterized protein</fullName>
    </submittedName>
</protein>
<comment type="caution">
    <text evidence="2">The sequence shown here is derived from an EMBL/GenBank/DDBJ whole genome shotgun (WGS) entry which is preliminary data.</text>
</comment>
<sequence length="168" mass="18677">MANIPAASRGAFMRTIVRTSVPASRSTLRFYTRTVSNNDPELLERERQRNLSKEQPETSTPVSGAPGWNEALATSSEAAVKADHNGGNPMELQERTVAFIKRQQHHDSDGSQAPYEPEVTTEWMMNGEASTQASYQRDEIDGPLKTAHGTVVEEVEYTEDVRRRKAAT</sequence>
<evidence type="ECO:0000313" key="3">
    <source>
        <dbReference type="Proteomes" id="UP000230002"/>
    </source>
</evidence>
<feature type="region of interest" description="Disordered" evidence="1">
    <location>
        <begin position="46"/>
        <end position="117"/>
    </location>
</feature>
<evidence type="ECO:0000256" key="1">
    <source>
        <dbReference type="SAM" id="MobiDB-lite"/>
    </source>
</evidence>
<organism evidence="2 3">
    <name type="scientific">Ganoderma sinense ZZ0214-1</name>
    <dbReference type="NCBI Taxonomy" id="1077348"/>
    <lineage>
        <taxon>Eukaryota</taxon>
        <taxon>Fungi</taxon>
        <taxon>Dikarya</taxon>
        <taxon>Basidiomycota</taxon>
        <taxon>Agaricomycotina</taxon>
        <taxon>Agaricomycetes</taxon>
        <taxon>Polyporales</taxon>
        <taxon>Polyporaceae</taxon>
        <taxon>Ganoderma</taxon>
    </lineage>
</organism>
<dbReference type="Proteomes" id="UP000230002">
    <property type="component" value="Unassembled WGS sequence"/>
</dbReference>
<proteinExistence type="predicted"/>